<dbReference type="Proteomes" id="UP000051217">
    <property type="component" value="Unassembled WGS sequence"/>
</dbReference>
<name>A0ABR5PID4_9LACO</name>
<dbReference type="EMBL" id="AZFI01000185">
    <property type="protein sequence ID" value="KRM23269.1"/>
    <property type="molecule type" value="Genomic_DNA"/>
</dbReference>
<evidence type="ECO:0000313" key="1">
    <source>
        <dbReference type="EMBL" id="KRM23269.1"/>
    </source>
</evidence>
<keyword evidence="2" id="KW-1185">Reference proteome</keyword>
<sequence>MVVLLAPYDLDELTESTLGMISSLIIMNDDNTALFEHGKTSKLRSFLTEKFLEAIRK</sequence>
<comment type="caution">
    <text evidence="1">The sequence shown here is derived from an EMBL/GenBank/DDBJ whole genome shotgun (WGS) entry which is preliminary data.</text>
</comment>
<organism evidence="1 2">
    <name type="scientific">Ligilactobacillus acidipiscis DSM 15836</name>
    <dbReference type="NCBI Taxonomy" id="1423716"/>
    <lineage>
        <taxon>Bacteria</taxon>
        <taxon>Bacillati</taxon>
        <taxon>Bacillota</taxon>
        <taxon>Bacilli</taxon>
        <taxon>Lactobacillales</taxon>
        <taxon>Lactobacillaceae</taxon>
        <taxon>Ligilactobacillus</taxon>
    </lineage>
</organism>
<protein>
    <submittedName>
        <fullName evidence="1">Uncharacterized protein</fullName>
    </submittedName>
</protein>
<gene>
    <name evidence="1" type="ORF">FC65_GL000764</name>
</gene>
<reference evidence="1 2" key="1">
    <citation type="journal article" date="2015" name="Genome Announc.">
        <title>Expanding the biotechnology potential of lactobacilli through comparative genomics of 213 strains and associated genera.</title>
        <authorList>
            <person name="Sun Z."/>
            <person name="Harris H.M."/>
            <person name="McCann A."/>
            <person name="Guo C."/>
            <person name="Argimon S."/>
            <person name="Zhang W."/>
            <person name="Yang X."/>
            <person name="Jeffery I.B."/>
            <person name="Cooney J.C."/>
            <person name="Kagawa T.F."/>
            <person name="Liu W."/>
            <person name="Song Y."/>
            <person name="Salvetti E."/>
            <person name="Wrobel A."/>
            <person name="Rasinkangas P."/>
            <person name="Parkhill J."/>
            <person name="Rea M.C."/>
            <person name="O'Sullivan O."/>
            <person name="Ritari J."/>
            <person name="Douillard F.P."/>
            <person name="Paul Ross R."/>
            <person name="Yang R."/>
            <person name="Briner A.E."/>
            <person name="Felis G.E."/>
            <person name="de Vos W.M."/>
            <person name="Barrangou R."/>
            <person name="Klaenhammer T.R."/>
            <person name="Caufield P.W."/>
            <person name="Cui Y."/>
            <person name="Zhang H."/>
            <person name="O'Toole P.W."/>
        </authorList>
    </citation>
    <scope>NUCLEOTIDE SEQUENCE [LARGE SCALE GENOMIC DNA]</scope>
    <source>
        <strain evidence="1 2">DSM 15836</strain>
    </source>
</reference>
<accession>A0ABR5PID4</accession>
<evidence type="ECO:0000313" key="2">
    <source>
        <dbReference type="Proteomes" id="UP000051217"/>
    </source>
</evidence>
<proteinExistence type="predicted"/>
<dbReference type="RefSeq" id="WP_156408620.1">
    <property type="nucleotide sequence ID" value="NZ_AZFI01000185.1"/>
</dbReference>